<evidence type="ECO:0000259" key="12">
    <source>
        <dbReference type="Pfam" id="PF02744"/>
    </source>
</evidence>
<evidence type="ECO:0000256" key="7">
    <source>
        <dbReference type="ARBA" id="ARBA00022695"/>
    </source>
</evidence>
<dbReference type="HAMAP" id="MF_00571">
    <property type="entry name" value="GalP_UDP_trans"/>
    <property type="match status" value="1"/>
</dbReference>
<evidence type="ECO:0000313" key="14">
    <source>
        <dbReference type="Proteomes" id="UP001432099"/>
    </source>
</evidence>
<evidence type="ECO:0000259" key="11">
    <source>
        <dbReference type="Pfam" id="PF01087"/>
    </source>
</evidence>
<evidence type="ECO:0000256" key="3">
    <source>
        <dbReference type="ARBA" id="ARBA00004947"/>
    </source>
</evidence>
<dbReference type="RefSeq" id="WP_338617848.1">
    <property type="nucleotide sequence ID" value="NZ_AP028127.1"/>
</dbReference>
<evidence type="ECO:0000256" key="6">
    <source>
        <dbReference type="ARBA" id="ARBA00022679"/>
    </source>
</evidence>
<sequence length="506" mass="57781">MDINYEINRLIQFGLAHHMIEEADVLYAANKIIDLLKVPSFEYESVEGEDLENPSTILEGILDYAVKQGVLECDSIDHRDLFDTKIMDCLMPRPSEVVKTFESYYAKDPKEATRYYYDLSKASNYIRLSRVAKNVSWKTTTKYGDLDITINLSKPEKDPKAIALAKSLPSSNYPKCLLCQENVGYAGTLNHPARQNHRIIPLELTDESWFLQYSPYVYYNEHCIVLKGDHEPMQISRLTFERLLQFVSQFKHYFLGSNADLPIVGGSILTHDHFQGGAYEFAMEQAPILKTLNVLNYQDVEVGFVQWPLSVLRLRGEDRDRLVELGDLILTAWRTYSDEALGIFSHTDEVPHNTITPIARFKDGKYELDLVLRNNRMSDEHPDGIYHPHAHLHHLKKENIGLIEVMGLAVLPGRLLHELDVVKQALVRRDPNVLVAAGLEKHLPWLKEMLAAYASVTAEEAIDLIHDEVGQKFVEILECCGVYKLTDEGLDGVQRFINHININCSL</sequence>
<comment type="similarity">
    <text evidence="4 10">Belongs to the galactose-1-phosphate uridylyltransferase type 2 family.</text>
</comment>
<keyword evidence="7 10" id="KW-0548">Nucleotidyltransferase</keyword>
<evidence type="ECO:0000256" key="9">
    <source>
        <dbReference type="ARBA" id="ARBA00023277"/>
    </source>
</evidence>
<dbReference type="EMBL" id="AP028127">
    <property type="protein sequence ID" value="BEH90377.1"/>
    <property type="molecule type" value="Genomic_DNA"/>
</dbReference>
<evidence type="ECO:0000256" key="4">
    <source>
        <dbReference type="ARBA" id="ARBA00008706"/>
    </source>
</evidence>
<dbReference type="NCBIfam" id="NF003629">
    <property type="entry name" value="PRK05270.1-2"/>
    <property type="match status" value="1"/>
</dbReference>
<keyword evidence="14" id="KW-1185">Reference proteome</keyword>
<keyword evidence="9 10" id="KW-0119">Carbohydrate metabolism</keyword>
<evidence type="ECO:0000256" key="5">
    <source>
        <dbReference type="ARBA" id="ARBA00022490"/>
    </source>
</evidence>
<dbReference type="InterPro" id="IPR000766">
    <property type="entry name" value="GalP_uridyl_Trfase_II"/>
</dbReference>
<evidence type="ECO:0000256" key="1">
    <source>
        <dbReference type="ARBA" id="ARBA00001107"/>
    </source>
</evidence>
<feature type="domain" description="Galactose-1-phosphate uridyl transferase N-terminal" evidence="11">
    <location>
        <begin position="47"/>
        <end position="232"/>
    </location>
</feature>
<keyword evidence="8 10" id="KW-0299">Galactose metabolism</keyword>
<protein>
    <recommendedName>
        <fullName evidence="10">Galactose-1-phosphate uridylyltransferase</fullName>
        <shortName evidence="10">Gal-1-P uridylyltransferase</shortName>
        <ecNumber evidence="10">2.7.7.12</ecNumber>
    </recommendedName>
    <alternativeName>
        <fullName evidence="10">UDP-glucose--hexose-1-phosphate uridylyltransferase</fullName>
    </alternativeName>
</protein>
<dbReference type="GO" id="GO:0016779">
    <property type="term" value="F:nucleotidyltransferase activity"/>
    <property type="evidence" value="ECO:0007669"/>
    <property type="project" value="UniProtKB-KW"/>
</dbReference>
<evidence type="ECO:0000256" key="10">
    <source>
        <dbReference type="HAMAP-Rule" id="MF_00571"/>
    </source>
</evidence>
<evidence type="ECO:0000256" key="2">
    <source>
        <dbReference type="ARBA" id="ARBA00004496"/>
    </source>
</evidence>
<comment type="subcellular location">
    <subcellularLocation>
        <location evidence="2 10">Cytoplasm</location>
    </subcellularLocation>
</comment>
<dbReference type="Proteomes" id="UP001432099">
    <property type="component" value="Chromosome"/>
</dbReference>
<keyword evidence="5 10" id="KW-0963">Cytoplasm</keyword>
<dbReference type="PANTHER" id="PTHR39191:SF1">
    <property type="entry name" value="DUF4922 DOMAIN-CONTAINING PROTEIN"/>
    <property type="match status" value="1"/>
</dbReference>
<dbReference type="InterPro" id="IPR023425">
    <property type="entry name" value="GalP_uridyl_Trfase_II_CS"/>
</dbReference>
<name>A0ABM8II37_9FIRM</name>
<comment type="catalytic activity">
    <reaction evidence="1 10">
        <text>alpha-D-galactose 1-phosphate + UDP-alpha-D-glucose = alpha-D-glucose 1-phosphate + UDP-alpha-D-galactose</text>
        <dbReference type="Rhea" id="RHEA:13989"/>
        <dbReference type="ChEBI" id="CHEBI:58336"/>
        <dbReference type="ChEBI" id="CHEBI:58601"/>
        <dbReference type="ChEBI" id="CHEBI:58885"/>
        <dbReference type="ChEBI" id="CHEBI:66914"/>
        <dbReference type="EC" id="2.7.7.12"/>
    </reaction>
</comment>
<dbReference type="InterPro" id="IPR005849">
    <property type="entry name" value="GalP_Utransf_N"/>
</dbReference>
<dbReference type="PANTHER" id="PTHR39191">
    <property type="entry name" value="GALACTOSE-1-PHOSPHATE URIDYLYLTRANSFERASE"/>
    <property type="match status" value="1"/>
</dbReference>
<dbReference type="Pfam" id="PF01087">
    <property type="entry name" value="GalP_UDP_transf"/>
    <property type="match status" value="1"/>
</dbReference>
<gene>
    <name evidence="10 13" type="primary">galT</name>
    <name evidence="13" type="ORF">T23_04790</name>
</gene>
<proteinExistence type="inferred from homology"/>
<dbReference type="EC" id="2.7.7.12" evidence="10"/>
<organism evidence="13 14">
    <name type="scientific">Turicibacter faecis</name>
    <dbReference type="NCBI Taxonomy" id="2963365"/>
    <lineage>
        <taxon>Bacteria</taxon>
        <taxon>Bacillati</taxon>
        <taxon>Bacillota</taxon>
        <taxon>Erysipelotrichia</taxon>
        <taxon>Erysipelotrichales</taxon>
        <taxon>Turicibacteraceae</taxon>
        <taxon>Turicibacter</taxon>
    </lineage>
</organism>
<feature type="domain" description="Galactose-1-phosphate uridyl transferase C-terminal" evidence="12">
    <location>
        <begin position="248"/>
        <end position="425"/>
    </location>
</feature>
<accession>A0ABM8II37</accession>
<dbReference type="PROSITE" id="PS01163">
    <property type="entry name" value="GAL_P_UDP_TRANSF_II"/>
    <property type="match status" value="1"/>
</dbReference>
<evidence type="ECO:0000313" key="13">
    <source>
        <dbReference type="EMBL" id="BEH90377.1"/>
    </source>
</evidence>
<dbReference type="PIRSF" id="PIRSF006005">
    <property type="entry name" value="GalT_BS"/>
    <property type="match status" value="1"/>
</dbReference>
<keyword evidence="6 10" id="KW-0808">Transferase</keyword>
<reference evidence="13" key="1">
    <citation type="journal article" date="2024" name="Int. J. Syst. Evol. Microbiol.">
        <title>Turicibacter faecis sp. nov., isolated from faeces of heart failure mouse model.</title>
        <authorList>
            <person name="Imamura Y."/>
            <person name="Motooka D."/>
            <person name="Nakajima Y."/>
            <person name="Ito S."/>
            <person name="Kitakaze M."/>
            <person name="Iida T."/>
            <person name="Nakamura S."/>
        </authorList>
    </citation>
    <scope>NUCLEOTIDE SEQUENCE</scope>
    <source>
        <strain evidence="13">TC023</strain>
    </source>
</reference>
<dbReference type="InterPro" id="IPR005850">
    <property type="entry name" value="GalP_Utransf_C"/>
</dbReference>
<dbReference type="NCBIfam" id="TIGR01239">
    <property type="entry name" value="galT_2"/>
    <property type="match status" value="1"/>
</dbReference>
<comment type="pathway">
    <text evidence="3 10">Carbohydrate metabolism; galactose metabolism.</text>
</comment>
<dbReference type="Pfam" id="PF02744">
    <property type="entry name" value="GalP_UDP_tr_C"/>
    <property type="match status" value="1"/>
</dbReference>
<evidence type="ECO:0000256" key="8">
    <source>
        <dbReference type="ARBA" id="ARBA00023144"/>
    </source>
</evidence>